<dbReference type="EMBL" id="JAAKFY010000021">
    <property type="protein sequence ID" value="KAF3839955.1"/>
    <property type="molecule type" value="Genomic_DNA"/>
</dbReference>
<protein>
    <submittedName>
        <fullName evidence="2">Uncharacterized protein</fullName>
    </submittedName>
</protein>
<reference evidence="2 3" key="1">
    <citation type="submission" date="2020-03" db="EMBL/GenBank/DDBJ databases">
        <title>Dissostichus mawsoni Genome sequencing and assembly.</title>
        <authorList>
            <person name="Park H."/>
        </authorList>
    </citation>
    <scope>NUCLEOTIDE SEQUENCE [LARGE SCALE GENOMIC DNA]</scope>
    <source>
        <strain evidence="2">DM0001</strain>
        <tissue evidence="2">Muscle</tissue>
    </source>
</reference>
<feature type="region of interest" description="Disordered" evidence="1">
    <location>
        <begin position="212"/>
        <end position="245"/>
    </location>
</feature>
<organism evidence="2 3">
    <name type="scientific">Dissostichus mawsoni</name>
    <name type="common">Antarctic cod</name>
    <dbReference type="NCBI Taxonomy" id="36200"/>
    <lineage>
        <taxon>Eukaryota</taxon>
        <taxon>Metazoa</taxon>
        <taxon>Chordata</taxon>
        <taxon>Craniata</taxon>
        <taxon>Vertebrata</taxon>
        <taxon>Euteleostomi</taxon>
        <taxon>Actinopterygii</taxon>
        <taxon>Neopterygii</taxon>
        <taxon>Teleostei</taxon>
        <taxon>Neoteleostei</taxon>
        <taxon>Acanthomorphata</taxon>
        <taxon>Eupercaria</taxon>
        <taxon>Perciformes</taxon>
        <taxon>Notothenioidei</taxon>
        <taxon>Nototheniidae</taxon>
        <taxon>Dissostichus</taxon>
    </lineage>
</organism>
<dbReference type="AlphaFoldDB" id="A0A7J5XS37"/>
<comment type="caution">
    <text evidence="2">The sequence shown here is derived from an EMBL/GenBank/DDBJ whole genome shotgun (WGS) entry which is preliminary data.</text>
</comment>
<dbReference type="Proteomes" id="UP000518266">
    <property type="component" value="Unassembled WGS sequence"/>
</dbReference>
<keyword evidence="3" id="KW-1185">Reference proteome</keyword>
<proteinExistence type="predicted"/>
<accession>A0A7J5XS37</accession>
<evidence type="ECO:0000313" key="2">
    <source>
        <dbReference type="EMBL" id="KAF3839955.1"/>
    </source>
</evidence>
<evidence type="ECO:0000256" key="1">
    <source>
        <dbReference type="SAM" id="MobiDB-lite"/>
    </source>
</evidence>
<sequence length="245" mass="26224">MSPQVHFLLNIKSDGDAHPAPLIAGSATGQPCLICIIARGDLRRLHVCNIVVTEVDVLHVRSWLVVTRDVRYSGDGVLLSQHPQCQHGDEAERLAPLVAHQTHGALVHYMVQSHQALIPFVLHPCKVVLQVGLQLPLLFTNVREVNEEPTQGRGIKPLSGASPRIKVVRLSDGEGEARRKAGLMECSESLLLLLLLNGGQGGATGWRASCGKHQAEREGSEEAAAGPETSRSRGVVFGVAGGHSP</sequence>
<name>A0A7J5XS37_DISMA</name>
<gene>
    <name evidence="2" type="ORF">F7725_018672</name>
</gene>
<evidence type="ECO:0000313" key="3">
    <source>
        <dbReference type="Proteomes" id="UP000518266"/>
    </source>
</evidence>